<name>A0A8J7HBQ5_9FIRM</name>
<dbReference type="AlphaFoldDB" id="A0A8J7HBQ5"/>
<keyword evidence="2" id="KW-0812">Transmembrane</keyword>
<feature type="region of interest" description="Disordered" evidence="1">
    <location>
        <begin position="203"/>
        <end position="237"/>
    </location>
</feature>
<evidence type="ECO:0000256" key="2">
    <source>
        <dbReference type="SAM" id="Phobius"/>
    </source>
</evidence>
<evidence type="ECO:0000256" key="1">
    <source>
        <dbReference type="SAM" id="MobiDB-lite"/>
    </source>
</evidence>
<dbReference type="InterPro" id="IPR006938">
    <property type="entry name" value="DUF624"/>
</dbReference>
<accession>A0A8J7HBQ5</accession>
<feature type="compositionally biased region" description="Acidic residues" evidence="1">
    <location>
        <begin position="206"/>
        <end position="225"/>
    </location>
</feature>
<feature type="compositionally biased region" description="Basic and acidic residues" evidence="1">
    <location>
        <begin position="226"/>
        <end position="237"/>
    </location>
</feature>
<keyword evidence="2" id="KW-0472">Membrane</keyword>
<feature type="transmembrane region" description="Helical" evidence="2">
    <location>
        <begin position="75"/>
        <end position="93"/>
    </location>
</feature>
<feature type="transmembrane region" description="Helical" evidence="2">
    <location>
        <begin position="20"/>
        <end position="47"/>
    </location>
</feature>
<feature type="transmembrane region" description="Helical" evidence="2">
    <location>
        <begin position="172"/>
        <end position="193"/>
    </location>
</feature>
<reference evidence="3" key="1">
    <citation type="submission" date="2020-12" db="EMBL/GenBank/DDBJ databases">
        <title>M. sibirica DSM 26468T genome.</title>
        <authorList>
            <person name="Thieme N."/>
            <person name="Rettenmaier R."/>
            <person name="Zverlov V."/>
            <person name="Liebl W."/>
        </authorList>
    </citation>
    <scope>NUCLEOTIDE SEQUENCE</scope>
    <source>
        <strain evidence="3">DSM 26468</strain>
    </source>
</reference>
<sequence>MKFLNYDTNFMKHLGRLSDILILGIWSAVCSIPIVTMGASISATYYVTLKMVRDEENSVTKGFFRGFKANFKKATLIWIVMVALAVFFYFNFLLMNAMEMKYENIIRILNIIIVVNIYFVSVYIFPLLVFFENTLKNTIKNSVILAFTNIPKSIMVFMINIGPFVALYYFPYFFPFIVLFSISVTCFINSILIRGVFDKHIKPEDKEDNTEDDTEDDVDNDMEDSYDNHRTGDHEQN</sequence>
<protein>
    <submittedName>
        <fullName evidence="3">YesL family protein</fullName>
    </submittedName>
</protein>
<gene>
    <name evidence="3" type="ORF">I5677_01165</name>
</gene>
<evidence type="ECO:0000313" key="3">
    <source>
        <dbReference type="EMBL" id="MBH1939499.1"/>
    </source>
</evidence>
<feature type="transmembrane region" description="Helical" evidence="2">
    <location>
        <begin position="143"/>
        <end position="166"/>
    </location>
</feature>
<dbReference type="Proteomes" id="UP000623269">
    <property type="component" value="Unassembled WGS sequence"/>
</dbReference>
<keyword evidence="4" id="KW-1185">Reference proteome</keyword>
<keyword evidence="2" id="KW-1133">Transmembrane helix</keyword>
<comment type="caution">
    <text evidence="3">The sequence shown here is derived from an EMBL/GenBank/DDBJ whole genome shotgun (WGS) entry which is preliminary data.</text>
</comment>
<dbReference type="Pfam" id="PF04854">
    <property type="entry name" value="DUF624"/>
    <property type="match status" value="1"/>
</dbReference>
<proteinExistence type="predicted"/>
<evidence type="ECO:0000313" key="4">
    <source>
        <dbReference type="Proteomes" id="UP000623269"/>
    </source>
</evidence>
<dbReference type="RefSeq" id="WP_197659718.1">
    <property type="nucleotide sequence ID" value="NZ_JAEAGR010000001.1"/>
</dbReference>
<organism evidence="3 4">
    <name type="scientific">Mobilitalea sibirica</name>
    <dbReference type="NCBI Taxonomy" id="1462919"/>
    <lineage>
        <taxon>Bacteria</taxon>
        <taxon>Bacillati</taxon>
        <taxon>Bacillota</taxon>
        <taxon>Clostridia</taxon>
        <taxon>Lachnospirales</taxon>
        <taxon>Lachnospiraceae</taxon>
        <taxon>Mobilitalea</taxon>
    </lineage>
</organism>
<dbReference type="EMBL" id="JAEAGR010000001">
    <property type="protein sequence ID" value="MBH1939499.1"/>
    <property type="molecule type" value="Genomic_DNA"/>
</dbReference>
<feature type="transmembrane region" description="Helical" evidence="2">
    <location>
        <begin position="105"/>
        <end position="131"/>
    </location>
</feature>